<feature type="active site" evidence="3">
    <location>
        <position position="258"/>
    </location>
</feature>
<proteinExistence type="inferred from homology"/>
<reference evidence="7" key="1">
    <citation type="journal article" date="2016" name="Genome Announc.">
        <title>Draft Genome Sequences of Five Rapidly Growing Mycobacterium Species, M. thermoresistibile, M. fortuitum subsp. acetamidolyticum, M. canariasense, M. brisbanense, and M. novocastrense.</title>
        <authorList>
            <person name="Katahira K."/>
            <person name="Ogura Y."/>
            <person name="Gotoh Y."/>
            <person name="Hayashi T."/>
        </authorList>
    </citation>
    <scope>NUCLEOTIDE SEQUENCE [LARGE SCALE GENOMIC DNA]</scope>
    <source>
        <strain evidence="7">JCM15654</strain>
    </source>
</reference>
<dbReference type="OrthoDB" id="6882680at2"/>
<dbReference type="InterPro" id="IPR015590">
    <property type="entry name" value="Aldehyde_DH_dom"/>
</dbReference>
<evidence type="ECO:0000256" key="2">
    <source>
        <dbReference type="ARBA" id="ARBA00023002"/>
    </source>
</evidence>
<dbReference type="EMBL" id="BCSX01000064">
    <property type="protein sequence ID" value="GAS92760.1"/>
    <property type="molecule type" value="Genomic_DNA"/>
</dbReference>
<evidence type="ECO:0000313" key="7">
    <source>
        <dbReference type="Proteomes" id="UP000069620"/>
    </source>
</evidence>
<dbReference type="Gene3D" id="3.40.605.10">
    <property type="entry name" value="Aldehyde Dehydrogenase, Chain A, domain 1"/>
    <property type="match status" value="1"/>
</dbReference>
<dbReference type="GO" id="GO:0016620">
    <property type="term" value="F:oxidoreductase activity, acting on the aldehyde or oxo group of donors, NAD or NADP as acceptor"/>
    <property type="evidence" value="ECO:0007669"/>
    <property type="project" value="InterPro"/>
</dbReference>
<gene>
    <name evidence="6" type="ORF">RMCB_6856</name>
</gene>
<dbReference type="InterPro" id="IPR016160">
    <property type="entry name" value="Ald_DH_CS_CYS"/>
</dbReference>
<accession>A0A117I872</accession>
<dbReference type="Gene3D" id="3.40.309.10">
    <property type="entry name" value="Aldehyde Dehydrogenase, Chain A, domain 2"/>
    <property type="match status" value="1"/>
</dbReference>
<dbReference type="SUPFAM" id="SSF53720">
    <property type="entry name" value="ALDH-like"/>
    <property type="match status" value="1"/>
</dbReference>
<dbReference type="PANTHER" id="PTHR11699">
    <property type="entry name" value="ALDEHYDE DEHYDROGENASE-RELATED"/>
    <property type="match status" value="1"/>
</dbReference>
<reference evidence="7" key="2">
    <citation type="submission" date="2016-02" db="EMBL/GenBank/DDBJ databases">
        <title>Draft genome sequence of five rapidly growing Mycobacterium species.</title>
        <authorList>
            <person name="Katahira K."/>
            <person name="Gotou Y."/>
            <person name="Iida K."/>
            <person name="Ogura Y."/>
            <person name="Hayashi T."/>
        </authorList>
    </citation>
    <scope>NUCLEOTIDE SEQUENCE [LARGE SCALE GENOMIC DNA]</scope>
    <source>
        <strain evidence="7">JCM15654</strain>
    </source>
</reference>
<evidence type="ECO:0000256" key="4">
    <source>
        <dbReference type="RuleBase" id="RU003345"/>
    </source>
</evidence>
<dbReference type="CDD" id="cd07114">
    <property type="entry name" value="ALDH_DhaS"/>
    <property type="match status" value="1"/>
</dbReference>
<dbReference type="InterPro" id="IPR029510">
    <property type="entry name" value="Ald_DH_CS_GLU"/>
</dbReference>
<comment type="caution">
    <text evidence="6">The sequence shown here is derived from an EMBL/GenBank/DDBJ whole genome shotgun (WGS) entry which is preliminary data.</text>
</comment>
<dbReference type="STRING" id="146020.RMCB_6856"/>
<dbReference type="InterPro" id="IPR016161">
    <property type="entry name" value="Ald_DH/histidinol_DH"/>
</dbReference>
<organism evidence="6 7">
    <name type="scientific">Mycolicibacterium brisbanense</name>
    <dbReference type="NCBI Taxonomy" id="146020"/>
    <lineage>
        <taxon>Bacteria</taxon>
        <taxon>Bacillati</taxon>
        <taxon>Actinomycetota</taxon>
        <taxon>Actinomycetes</taxon>
        <taxon>Mycobacteriales</taxon>
        <taxon>Mycobacteriaceae</taxon>
        <taxon>Mycolicibacterium</taxon>
    </lineage>
</organism>
<keyword evidence="2 4" id="KW-0560">Oxidoreductase</keyword>
<name>A0A117I872_9MYCO</name>
<dbReference type="PROSITE" id="PS00687">
    <property type="entry name" value="ALDEHYDE_DEHYDR_GLU"/>
    <property type="match status" value="1"/>
</dbReference>
<dbReference type="PROSITE" id="PS00070">
    <property type="entry name" value="ALDEHYDE_DEHYDR_CYS"/>
    <property type="match status" value="1"/>
</dbReference>
<dbReference type="RefSeq" id="WP_062832320.1">
    <property type="nucleotide sequence ID" value="NZ_BCSX01000064.1"/>
</dbReference>
<dbReference type="InterPro" id="IPR016162">
    <property type="entry name" value="Ald_DH_N"/>
</dbReference>
<feature type="domain" description="Aldehyde dehydrogenase" evidence="5">
    <location>
        <begin position="21"/>
        <end position="485"/>
    </location>
</feature>
<dbReference type="AlphaFoldDB" id="A0A117I872"/>
<sequence>MTTLSTPPTVETLKMLIGGRWVEAQDGRRADSINPFTGNVWATAPFAGIDDVDAAVRAARSAFEGPWGSITGAERVKLLLRFADLLEERAEELAVTESTDNGKLIREMGAQMKALPGYYRYFAGYADKIHGETIPTEKPNFFTYTTREPLGVVGAILPWNSPLLLLTWKLAPALAAGCTVVAKAADQTPASVLKFGALFEEAGFPPGVFNVVTGDGPTTGAALVSNPGVDRICFTGSNATGIQVMKNAADNITRVTLELGGKSPNIVFADADLDAVTNGVLAGIFAATGQTCVAGSRLLVQREIYDQLAERLVRRANDIRLGDPLDPASEMGPVAFQAQLDKILEYIRIGQAEGAVLATGGDRPTAPELGNGLFVSPTIFTGVDNAMRIAQEEIFGPVLCMIPFETEDDAVRIANATPFGLGAGVWTLNVQRAHRMARALRAGTVWVNAYRTLSWAAPFGGFKGSGIGRELGLESLHEFTETKSVWIETSGASQDPFRMG</sequence>
<evidence type="ECO:0000313" key="6">
    <source>
        <dbReference type="EMBL" id="GAS92760.1"/>
    </source>
</evidence>
<dbReference type="Proteomes" id="UP000069620">
    <property type="component" value="Unassembled WGS sequence"/>
</dbReference>
<dbReference type="Pfam" id="PF00171">
    <property type="entry name" value="Aldedh"/>
    <property type="match status" value="1"/>
</dbReference>
<evidence type="ECO:0000259" key="5">
    <source>
        <dbReference type="Pfam" id="PF00171"/>
    </source>
</evidence>
<evidence type="ECO:0000256" key="3">
    <source>
        <dbReference type="PROSITE-ProRule" id="PRU10007"/>
    </source>
</evidence>
<keyword evidence="7" id="KW-1185">Reference proteome</keyword>
<dbReference type="InterPro" id="IPR016163">
    <property type="entry name" value="Ald_DH_C"/>
</dbReference>
<protein>
    <submittedName>
        <fullName evidence="6">Betaine-aldehyde dehydrogenase</fullName>
    </submittedName>
</protein>
<dbReference type="FunFam" id="3.40.605.10:FF:000026">
    <property type="entry name" value="Aldehyde dehydrogenase, putative"/>
    <property type="match status" value="1"/>
</dbReference>
<comment type="similarity">
    <text evidence="1 4">Belongs to the aldehyde dehydrogenase family.</text>
</comment>
<evidence type="ECO:0000256" key="1">
    <source>
        <dbReference type="ARBA" id="ARBA00009986"/>
    </source>
</evidence>
<dbReference type="FunFam" id="3.40.605.10:FF:000007">
    <property type="entry name" value="NAD/NADP-dependent betaine aldehyde dehydrogenase"/>
    <property type="match status" value="1"/>
</dbReference>
<dbReference type="FunFam" id="3.40.309.10:FF:000012">
    <property type="entry name" value="Betaine aldehyde dehydrogenase"/>
    <property type="match status" value="1"/>
</dbReference>